<dbReference type="PANTHER" id="PTHR43788:SF6">
    <property type="entry name" value="DNA HELICASE B"/>
    <property type="match status" value="1"/>
</dbReference>
<organism evidence="5 6">
    <name type="scientific">Clostridium perfringens</name>
    <dbReference type="NCBI Taxonomy" id="1502"/>
    <lineage>
        <taxon>Bacteria</taxon>
        <taxon>Bacillati</taxon>
        <taxon>Bacillota</taxon>
        <taxon>Clostridia</taxon>
        <taxon>Eubacteriales</taxon>
        <taxon>Clostridiaceae</taxon>
        <taxon>Clostridium</taxon>
    </lineage>
</organism>
<reference evidence="5 6" key="1">
    <citation type="submission" date="2020-02" db="EMBL/GenBank/DDBJ databases">
        <title>Genomic Insights into the Phylogeny and Genetic Plasticity of the Human and Animal Enteric Pathogen Clostridium perfringens.</title>
        <authorList>
            <person name="Feng Y."/>
            <person name="Hu Y."/>
        </authorList>
    </citation>
    <scope>NUCLEOTIDE SEQUENCE [LARGE SCALE GENOMIC DNA]</scope>
    <source>
        <strain evidence="5 6">CP-40</strain>
    </source>
</reference>
<dbReference type="RefSeq" id="WP_164801145.1">
    <property type="nucleotide sequence ID" value="NZ_JAALLZ010000006.1"/>
</dbReference>
<evidence type="ECO:0000259" key="4">
    <source>
        <dbReference type="Pfam" id="PF14490"/>
    </source>
</evidence>
<keyword evidence="2" id="KW-0067">ATP-binding</keyword>
<dbReference type="InterPro" id="IPR029493">
    <property type="entry name" value="RecD2-like_HHH"/>
</dbReference>
<dbReference type="GO" id="GO:0006310">
    <property type="term" value="P:DNA recombination"/>
    <property type="evidence" value="ECO:0007669"/>
    <property type="project" value="TreeGrafter"/>
</dbReference>
<evidence type="ECO:0000313" key="6">
    <source>
        <dbReference type="Proteomes" id="UP000481454"/>
    </source>
</evidence>
<keyword evidence="1" id="KW-0547">Nucleotide-binding</keyword>
<dbReference type="InterPro" id="IPR027417">
    <property type="entry name" value="P-loop_NTPase"/>
</dbReference>
<dbReference type="GO" id="GO:0005524">
    <property type="term" value="F:ATP binding"/>
    <property type="evidence" value="ECO:0007669"/>
    <property type="project" value="UniProtKB-KW"/>
</dbReference>
<name>A0AAP6WNP8_CLOPF</name>
<dbReference type="Pfam" id="PF14490">
    <property type="entry name" value="HHH_RecD2"/>
    <property type="match status" value="1"/>
</dbReference>
<dbReference type="Gene3D" id="3.40.50.300">
    <property type="entry name" value="P-loop containing nucleotide triphosphate hydrolases"/>
    <property type="match status" value="2"/>
</dbReference>
<dbReference type="PANTHER" id="PTHR43788">
    <property type="entry name" value="DNA2/NAM7 HELICASE FAMILY MEMBER"/>
    <property type="match status" value="1"/>
</dbReference>
<protein>
    <submittedName>
        <fullName evidence="5">AAA family ATPase</fullName>
    </submittedName>
</protein>
<dbReference type="GO" id="GO:0009338">
    <property type="term" value="C:exodeoxyribonuclease V complex"/>
    <property type="evidence" value="ECO:0007669"/>
    <property type="project" value="TreeGrafter"/>
</dbReference>
<proteinExistence type="predicted"/>
<dbReference type="Proteomes" id="UP000481454">
    <property type="component" value="Unassembled WGS sequence"/>
</dbReference>
<dbReference type="Pfam" id="PF13538">
    <property type="entry name" value="UvrD_C_2"/>
    <property type="match status" value="1"/>
</dbReference>
<evidence type="ECO:0000313" key="5">
    <source>
        <dbReference type="EMBL" id="NGU31188.1"/>
    </source>
</evidence>
<dbReference type="CDD" id="cd17933">
    <property type="entry name" value="DEXSc_RecD-like"/>
    <property type="match status" value="1"/>
</dbReference>
<dbReference type="SUPFAM" id="SSF52540">
    <property type="entry name" value="P-loop containing nucleoside triphosphate hydrolases"/>
    <property type="match status" value="2"/>
</dbReference>
<evidence type="ECO:0000259" key="3">
    <source>
        <dbReference type="Pfam" id="PF13538"/>
    </source>
</evidence>
<evidence type="ECO:0000256" key="1">
    <source>
        <dbReference type="ARBA" id="ARBA00022741"/>
    </source>
</evidence>
<dbReference type="Gene3D" id="1.10.10.2220">
    <property type="match status" value="1"/>
</dbReference>
<dbReference type="EMBL" id="JAALLZ010000006">
    <property type="protein sequence ID" value="NGU31188.1"/>
    <property type="molecule type" value="Genomic_DNA"/>
</dbReference>
<comment type="caution">
    <text evidence="5">The sequence shown here is derived from an EMBL/GenBank/DDBJ whole genome shotgun (WGS) entry which is preliminary data.</text>
</comment>
<feature type="domain" description="ATP-dependent RecD2 DNA helicase-like helix-hairpin-helix" evidence="4">
    <location>
        <begin position="157"/>
        <end position="247"/>
    </location>
</feature>
<sequence>MDNNINRIKCKVKLSKQLFPKSKINNGEYGILSVFVEEVLQGEPDVSKWGTITITGNMCEIEHNEIYTIIADEIIDDKYGKQYKLIYIGKNINLDSVENQKTFLNKILTKNQVENLFNSFEDPLKIIENEDVEKLCTVNGIGAKTALNIIEKYNNTKDYSSAYVYLDSYGLTINMINKLVESYGSPDVVIAKIKENPYLIADDVDGIGWAKADEIALNGGYEEYSINRIKAYMEYYLKSQAMEGNSYVDIDDLLECIEDNIGYEIPEDNLNMAFKEMSETKMWCNKDKTKLGLKKYYYLEKNIATELLRLKNATNNFKYNNWLNDIKNQEEEQGWNYTDEQKEAIKTILENNVVLLSGSAGTGKTSTVAGVLAALKDYKFSQTALSGKASVNLTDVTGEEGFTIHRLLGYNPSKGFTYDYKHQLDTDIVILDELSMVDGNLFYKLIQAIKSGSKLIMLGDTGQLESIGVANVMQDIIDSNIIAHATLTKIHRQAAKSAIITESMKIRNHEQITNSKFTGVETRGEIKDLILDIYNNKNETFDKIIDYTKEVLSNIDNIMDFQILVPMKSRGESCTYKINLEVQKIINKRKKGLIKKPKCINLLEGSKTPYSLYEGDKVINIKNNYKTVNTKGVDTPIFNGNLGIIKEVDVDNRTLIIDFENIGEVVVKGSHLNSIELGYAITVHKSQGSGFKYVICGVDYSHYSLLNKEMIYTMLTRAKQKCILCSQNKALHYAISRSNVRSKQTFLKKLLQEENSLE</sequence>
<dbReference type="AlphaFoldDB" id="A0AAP6WNP8"/>
<dbReference type="Gene3D" id="2.30.30.940">
    <property type="match status" value="1"/>
</dbReference>
<dbReference type="CDD" id="cd18809">
    <property type="entry name" value="SF1_C_RecD"/>
    <property type="match status" value="1"/>
</dbReference>
<evidence type="ECO:0000256" key="2">
    <source>
        <dbReference type="ARBA" id="ARBA00022840"/>
    </source>
</evidence>
<accession>A0AAP6WNP8</accession>
<dbReference type="GO" id="GO:0017116">
    <property type="term" value="F:single-stranded DNA helicase activity"/>
    <property type="evidence" value="ECO:0007669"/>
    <property type="project" value="TreeGrafter"/>
</dbReference>
<gene>
    <name evidence="5" type="ORF">G6Z34_13950</name>
</gene>
<dbReference type="InterPro" id="IPR050534">
    <property type="entry name" value="Coronavir_polyprotein_1ab"/>
</dbReference>
<dbReference type="InterPro" id="IPR027785">
    <property type="entry name" value="UvrD-like_helicase_C"/>
</dbReference>
<feature type="domain" description="UvrD-like helicase C-terminal" evidence="3">
    <location>
        <begin position="678"/>
        <end position="724"/>
    </location>
</feature>
<dbReference type="Pfam" id="PF13604">
    <property type="entry name" value="AAA_30"/>
    <property type="match status" value="1"/>
</dbReference>